<keyword evidence="2" id="KW-0472">Membrane</keyword>
<keyword evidence="4" id="KW-1185">Reference proteome</keyword>
<evidence type="ECO:0000256" key="2">
    <source>
        <dbReference type="SAM" id="Phobius"/>
    </source>
</evidence>
<accession>W4JS89</accession>
<dbReference type="InParanoid" id="W4JS89"/>
<dbReference type="KEGG" id="hir:HETIRDRAFT_455007"/>
<gene>
    <name evidence="3" type="ORF">HETIRDRAFT_455007</name>
</gene>
<reference evidence="3 4" key="1">
    <citation type="journal article" date="2012" name="New Phytol.">
        <title>Insight into trade-off between wood decay and parasitism from the genome of a fungal forest pathogen.</title>
        <authorList>
            <person name="Olson A."/>
            <person name="Aerts A."/>
            <person name="Asiegbu F."/>
            <person name="Belbahri L."/>
            <person name="Bouzid O."/>
            <person name="Broberg A."/>
            <person name="Canback B."/>
            <person name="Coutinho P.M."/>
            <person name="Cullen D."/>
            <person name="Dalman K."/>
            <person name="Deflorio G."/>
            <person name="van Diepen L.T."/>
            <person name="Dunand C."/>
            <person name="Duplessis S."/>
            <person name="Durling M."/>
            <person name="Gonthier P."/>
            <person name="Grimwood J."/>
            <person name="Fossdal C.G."/>
            <person name="Hansson D."/>
            <person name="Henrissat B."/>
            <person name="Hietala A."/>
            <person name="Himmelstrand K."/>
            <person name="Hoffmeister D."/>
            <person name="Hogberg N."/>
            <person name="James T.Y."/>
            <person name="Karlsson M."/>
            <person name="Kohler A."/>
            <person name="Kues U."/>
            <person name="Lee Y.H."/>
            <person name="Lin Y.C."/>
            <person name="Lind M."/>
            <person name="Lindquist E."/>
            <person name="Lombard V."/>
            <person name="Lucas S."/>
            <person name="Lunden K."/>
            <person name="Morin E."/>
            <person name="Murat C."/>
            <person name="Park J."/>
            <person name="Raffaello T."/>
            <person name="Rouze P."/>
            <person name="Salamov A."/>
            <person name="Schmutz J."/>
            <person name="Solheim H."/>
            <person name="Stahlberg J."/>
            <person name="Velez H."/>
            <person name="de Vries R.P."/>
            <person name="Wiebenga A."/>
            <person name="Woodward S."/>
            <person name="Yakovlev I."/>
            <person name="Garbelotto M."/>
            <person name="Martin F."/>
            <person name="Grigoriev I.V."/>
            <person name="Stenlid J."/>
        </authorList>
    </citation>
    <scope>NUCLEOTIDE SEQUENCE [LARGE SCALE GENOMIC DNA]</scope>
    <source>
        <strain evidence="3 4">TC 32-1</strain>
    </source>
</reference>
<dbReference type="AlphaFoldDB" id="W4JS89"/>
<proteinExistence type="predicted"/>
<sequence length="220" mass="23894">MEKREMSSPRRTTWPPPPSYTPKGELLLPAHCYPARHGLTTFLLHLPIPHTSLSMTNFSSGLARVRYKVPDEPFNCADPKGVVVGKPGEILIQGSIVGASPHSLVHNVALPPCLTSLSSTPHRAHLSMTLTRHPHLPNAWGPPHALLQIMDTLATVYFRGPEYIWHPGMGGVALLMLEVLWAMFAFVLQGQRKSSHPTGNMLGVRMGAANGLKGLNSGGK</sequence>
<protein>
    <submittedName>
        <fullName evidence="3">Uncharacterized protein</fullName>
    </submittedName>
</protein>
<evidence type="ECO:0000256" key="1">
    <source>
        <dbReference type="SAM" id="MobiDB-lite"/>
    </source>
</evidence>
<dbReference type="Proteomes" id="UP000030671">
    <property type="component" value="Unassembled WGS sequence"/>
</dbReference>
<feature type="transmembrane region" description="Helical" evidence="2">
    <location>
        <begin position="163"/>
        <end position="188"/>
    </location>
</feature>
<dbReference type="STRING" id="747525.W4JS89"/>
<keyword evidence="2" id="KW-0812">Transmembrane</keyword>
<feature type="region of interest" description="Disordered" evidence="1">
    <location>
        <begin position="1"/>
        <end position="20"/>
    </location>
</feature>
<evidence type="ECO:0000313" key="4">
    <source>
        <dbReference type="Proteomes" id="UP000030671"/>
    </source>
</evidence>
<organism evidence="3 4">
    <name type="scientific">Heterobasidion irregulare (strain TC 32-1)</name>
    <dbReference type="NCBI Taxonomy" id="747525"/>
    <lineage>
        <taxon>Eukaryota</taxon>
        <taxon>Fungi</taxon>
        <taxon>Dikarya</taxon>
        <taxon>Basidiomycota</taxon>
        <taxon>Agaricomycotina</taxon>
        <taxon>Agaricomycetes</taxon>
        <taxon>Russulales</taxon>
        <taxon>Bondarzewiaceae</taxon>
        <taxon>Heterobasidion</taxon>
        <taxon>Heterobasidion annosum species complex</taxon>
    </lineage>
</organism>
<dbReference type="RefSeq" id="XP_009551335.1">
    <property type="nucleotide sequence ID" value="XM_009553040.1"/>
</dbReference>
<dbReference type="HOGENOM" id="CLU_1256175_0_0_1"/>
<dbReference type="OrthoDB" id="298939at2759"/>
<name>W4JS89_HETIT</name>
<keyword evidence="2" id="KW-1133">Transmembrane helix</keyword>
<dbReference type="GeneID" id="20676573"/>
<dbReference type="EMBL" id="KI925464">
    <property type="protein sequence ID" value="ETW76427.1"/>
    <property type="molecule type" value="Genomic_DNA"/>
</dbReference>
<evidence type="ECO:0000313" key="3">
    <source>
        <dbReference type="EMBL" id="ETW76427.1"/>
    </source>
</evidence>